<proteinExistence type="predicted"/>
<feature type="domain" description="VOC" evidence="1">
    <location>
        <begin position="1"/>
        <end position="122"/>
    </location>
</feature>
<dbReference type="InterPro" id="IPR029068">
    <property type="entry name" value="Glyas_Bleomycin-R_OHBP_Dase"/>
</dbReference>
<reference evidence="2 3" key="1">
    <citation type="submission" date="2016-05" db="EMBL/GenBank/DDBJ databases">
        <title>Draft Genome Sequences of Stenotrophomonas maltophilia Strains Sm32COP, Sm41DVV, Sm46PAILV, SmF3, SmF22, SmSOFb1 and SmCVFa1, Isolated from Different Manures, in France.</title>
        <authorList>
            <person name="Nazaret S."/>
            <person name="Bodilis J."/>
        </authorList>
    </citation>
    <scope>NUCLEOTIDE SEQUENCE [LARGE SCALE GENOMIC DNA]</scope>
    <source>
        <strain evidence="2 3">Sm41DVV</strain>
    </source>
</reference>
<name>A0AAP7GNX3_STEMA</name>
<gene>
    <name evidence="2" type="ORF">A9K56_17280</name>
</gene>
<dbReference type="PANTHER" id="PTHR35006:SF4">
    <property type="entry name" value="BLR7706 PROTEIN"/>
    <property type="match status" value="1"/>
</dbReference>
<dbReference type="SUPFAM" id="SSF54593">
    <property type="entry name" value="Glyoxalase/Bleomycin resistance protein/Dihydroxybiphenyl dioxygenase"/>
    <property type="match status" value="1"/>
</dbReference>
<dbReference type="InterPro" id="IPR037523">
    <property type="entry name" value="VOC_core"/>
</dbReference>
<protein>
    <submittedName>
        <fullName evidence="2">Glyoxalase</fullName>
    </submittedName>
</protein>
<evidence type="ECO:0000313" key="3">
    <source>
        <dbReference type="Proteomes" id="UP000092125"/>
    </source>
</evidence>
<dbReference type="Proteomes" id="UP000092125">
    <property type="component" value="Unassembled WGS sequence"/>
</dbReference>
<dbReference type="InterPro" id="IPR004360">
    <property type="entry name" value="Glyas_Fos-R_dOase_dom"/>
</dbReference>
<comment type="caution">
    <text evidence="2">The sequence shown here is derived from an EMBL/GenBank/DDBJ whole genome shotgun (WGS) entry which is preliminary data.</text>
</comment>
<organism evidence="2 3">
    <name type="scientific">Stenotrophomonas maltophilia</name>
    <name type="common">Pseudomonas maltophilia</name>
    <name type="synonym">Xanthomonas maltophilia</name>
    <dbReference type="NCBI Taxonomy" id="40324"/>
    <lineage>
        <taxon>Bacteria</taxon>
        <taxon>Pseudomonadati</taxon>
        <taxon>Pseudomonadota</taxon>
        <taxon>Gammaproteobacteria</taxon>
        <taxon>Lysobacterales</taxon>
        <taxon>Lysobacteraceae</taxon>
        <taxon>Stenotrophomonas</taxon>
        <taxon>Stenotrophomonas maltophilia group</taxon>
    </lineage>
</organism>
<dbReference type="CDD" id="cd07262">
    <property type="entry name" value="VOC_like"/>
    <property type="match status" value="1"/>
</dbReference>
<dbReference type="PROSITE" id="PS51819">
    <property type="entry name" value="VOC"/>
    <property type="match status" value="1"/>
</dbReference>
<dbReference type="Gene3D" id="3.10.180.10">
    <property type="entry name" value="2,3-Dihydroxybiphenyl 1,2-Dioxygenase, domain 1"/>
    <property type="match status" value="1"/>
</dbReference>
<dbReference type="Pfam" id="PF00903">
    <property type="entry name" value="Glyoxalase"/>
    <property type="match status" value="1"/>
</dbReference>
<accession>A0AAP7GNX3</accession>
<dbReference type="RefSeq" id="WP_065182888.1">
    <property type="nucleotide sequence ID" value="NZ_CP120400.1"/>
</dbReference>
<sequence>MLHHLSLGVRDLDAAGRFYDAALATLGFRRVFEDETAIGYGVVDDEDALCLKLRDDAAAPGPGFHVAFAADSAAAVDAFHAAAVANGGADNGAPGPRPDYGDFYYAAFVVDPDGHRIEAVTKARPE</sequence>
<dbReference type="PANTHER" id="PTHR35006">
    <property type="entry name" value="GLYOXALASE FAMILY PROTEIN (AFU_ORTHOLOGUE AFUA_5G14830)"/>
    <property type="match status" value="1"/>
</dbReference>
<dbReference type="AlphaFoldDB" id="A0AAP7GNX3"/>
<evidence type="ECO:0000259" key="1">
    <source>
        <dbReference type="PROSITE" id="PS51819"/>
    </source>
</evidence>
<evidence type="ECO:0000313" key="2">
    <source>
        <dbReference type="EMBL" id="OBU59775.1"/>
    </source>
</evidence>
<dbReference type="EMBL" id="LYVI01000014">
    <property type="protein sequence ID" value="OBU59775.1"/>
    <property type="molecule type" value="Genomic_DNA"/>
</dbReference>